<dbReference type="SUPFAM" id="SSF109604">
    <property type="entry name" value="HD-domain/PDEase-like"/>
    <property type="match status" value="1"/>
</dbReference>
<dbReference type="InterPro" id="IPR006674">
    <property type="entry name" value="HD_domain"/>
</dbReference>
<dbReference type="EMBL" id="JAROCA020000001">
    <property type="protein sequence ID" value="MDY0406251.1"/>
    <property type="molecule type" value="Genomic_DNA"/>
</dbReference>
<dbReference type="CDD" id="cd00077">
    <property type="entry name" value="HDc"/>
    <property type="match status" value="1"/>
</dbReference>
<dbReference type="PROSITE" id="PS51831">
    <property type="entry name" value="HD"/>
    <property type="match status" value="1"/>
</dbReference>
<dbReference type="PANTHER" id="PTHR37294:SF1">
    <property type="entry name" value="3'-5' EXORIBONUCLEASE YHAM"/>
    <property type="match status" value="1"/>
</dbReference>
<dbReference type="SUPFAM" id="SSF50249">
    <property type="entry name" value="Nucleic acid-binding proteins"/>
    <property type="match status" value="1"/>
</dbReference>
<dbReference type="NCBIfam" id="NF010007">
    <property type="entry name" value="PRK13480.1"/>
    <property type="match status" value="1"/>
</dbReference>
<comment type="caution">
    <text evidence="3">The sequence shown here is derived from an EMBL/GenBank/DDBJ whole genome shotgun (WGS) entry which is preliminary data.</text>
</comment>
<dbReference type="InterPro" id="IPR050798">
    <property type="entry name" value="YhaM_exoribonuc/phosphodiest"/>
</dbReference>
<dbReference type="InterPro" id="IPR003607">
    <property type="entry name" value="HD/PDEase_dom"/>
</dbReference>
<evidence type="ECO:0000313" key="4">
    <source>
        <dbReference type="Proteomes" id="UP001228376"/>
    </source>
</evidence>
<keyword evidence="4" id="KW-1185">Reference proteome</keyword>
<proteinExistence type="predicted"/>
<organism evidence="3 4">
    <name type="scientific">Tigheibacillus jepli</name>
    <dbReference type="NCBI Taxonomy" id="3035914"/>
    <lineage>
        <taxon>Bacteria</taxon>
        <taxon>Bacillati</taxon>
        <taxon>Bacillota</taxon>
        <taxon>Bacilli</taxon>
        <taxon>Bacillales</taxon>
        <taxon>Bacillaceae</taxon>
        <taxon>Tigheibacillus</taxon>
    </lineage>
</organism>
<dbReference type="SMART" id="SM00471">
    <property type="entry name" value="HDc"/>
    <property type="match status" value="1"/>
</dbReference>
<evidence type="ECO:0000259" key="2">
    <source>
        <dbReference type="PROSITE" id="PS51831"/>
    </source>
</evidence>
<feature type="domain" description="HD" evidence="2">
    <location>
        <begin position="163"/>
        <end position="279"/>
    </location>
</feature>
<dbReference type="Gene3D" id="2.40.50.140">
    <property type="entry name" value="Nucleic acid-binding proteins"/>
    <property type="match status" value="1"/>
</dbReference>
<reference evidence="3 4" key="1">
    <citation type="submission" date="2023-10" db="EMBL/GenBank/DDBJ databases">
        <title>179-bfca-hs.</title>
        <authorList>
            <person name="Miliotis G."/>
            <person name="Sengupta P."/>
            <person name="Hameed A."/>
            <person name="Chuvochina M."/>
            <person name="Mcdonagh F."/>
            <person name="Simpson A.C."/>
            <person name="Singh N.K."/>
            <person name="Rekha P.D."/>
            <person name="Raman K."/>
            <person name="Hugenholtz P."/>
            <person name="Venkateswaran K."/>
        </authorList>
    </citation>
    <scope>NUCLEOTIDE SEQUENCE [LARGE SCALE GENOMIC DNA]</scope>
    <source>
        <strain evidence="3 4">179-BFC-A-HS</strain>
    </source>
</reference>
<dbReference type="InterPro" id="IPR012340">
    <property type="entry name" value="NA-bd_OB-fold"/>
</dbReference>
<dbReference type="RefSeq" id="WP_306068044.1">
    <property type="nucleotide sequence ID" value="NZ_JAROCA020000001.1"/>
</dbReference>
<sequence>MRKGIMRHQIGDPFEGFLLIKEASKGTTSNGKPFMTLILRDATGQIEAKLWDATNEDSETFVAEQIVQIKGEIIQFRDKPQLKIFSIRPAQVTDGVHVSDFVEKAPVAVGELQEKLTAAIFEMENPALQRIVRAFIKKYQEPLLLYPAATKNHHEYASGLAHHIVSMLAIARELYQLYPEINKDLLYAGIILHDIGKLKELSSVATPTYTLAGKLLGHIPIMVEEIGEMARELQIEGEEVLILQHMVLSHHGKAEWGSPKPPLVREAEILHLIDLIDAKMNMLNRALKNVKPGEFTERLFAMDNRSFYKPQFEAGRVQPEQQELSHHQK</sequence>
<evidence type="ECO:0000256" key="1">
    <source>
        <dbReference type="ARBA" id="ARBA00022801"/>
    </source>
</evidence>
<dbReference type="Pfam" id="PF01966">
    <property type="entry name" value="HD"/>
    <property type="match status" value="1"/>
</dbReference>
<keyword evidence="1" id="KW-0378">Hydrolase</keyword>
<evidence type="ECO:0000313" key="3">
    <source>
        <dbReference type="EMBL" id="MDY0406251.1"/>
    </source>
</evidence>
<dbReference type="Proteomes" id="UP001228376">
    <property type="component" value="Unassembled WGS sequence"/>
</dbReference>
<dbReference type="Gene3D" id="1.10.3210.10">
    <property type="entry name" value="Hypothetical protein af1432"/>
    <property type="match status" value="1"/>
</dbReference>
<protein>
    <submittedName>
        <fullName evidence="3">3'-5' exoribonuclease YhaM</fullName>
    </submittedName>
</protein>
<name>A0ABU5CIT0_9BACI</name>
<dbReference type="PANTHER" id="PTHR37294">
    <property type="entry name" value="3'-5' EXORIBONUCLEASE YHAM"/>
    <property type="match status" value="1"/>
</dbReference>
<dbReference type="InterPro" id="IPR004365">
    <property type="entry name" value="NA-bd_OB_tRNA"/>
</dbReference>
<gene>
    <name evidence="3" type="primary">yhaM</name>
    <name evidence="3" type="ORF">P5G51_013390</name>
</gene>
<accession>A0ABU5CIT0</accession>
<dbReference type="CDD" id="cd04492">
    <property type="entry name" value="YhaM_OBF_like"/>
    <property type="match status" value="1"/>
</dbReference>
<dbReference type="Pfam" id="PF01336">
    <property type="entry name" value="tRNA_anti-codon"/>
    <property type="match status" value="1"/>
</dbReference>